<evidence type="ECO:0000259" key="2">
    <source>
        <dbReference type="PROSITE" id="PS51186"/>
    </source>
</evidence>
<evidence type="ECO:0000313" key="3">
    <source>
        <dbReference type="EMBL" id="RMB82173.1"/>
    </source>
</evidence>
<dbReference type="InterPro" id="IPR013653">
    <property type="entry name" value="GCN5-like_dom"/>
</dbReference>
<feature type="compositionally biased region" description="Basic and acidic residues" evidence="1">
    <location>
        <begin position="1"/>
        <end position="18"/>
    </location>
</feature>
<evidence type="ECO:0000313" key="4">
    <source>
        <dbReference type="Proteomes" id="UP000270471"/>
    </source>
</evidence>
<proteinExistence type="predicted"/>
<dbReference type="Gene3D" id="3.40.630.30">
    <property type="match status" value="1"/>
</dbReference>
<keyword evidence="3" id="KW-0808">Transferase</keyword>
<dbReference type="Pfam" id="PF08445">
    <property type="entry name" value="FR47"/>
    <property type="match status" value="1"/>
</dbReference>
<dbReference type="PROSITE" id="PS51186">
    <property type="entry name" value="GNAT"/>
    <property type="match status" value="1"/>
</dbReference>
<gene>
    <name evidence="3" type="ORF">CTZ28_30490</name>
</gene>
<evidence type="ECO:0000256" key="1">
    <source>
        <dbReference type="SAM" id="MobiDB-lite"/>
    </source>
</evidence>
<name>A0A3M0I5Z5_9ACTN</name>
<dbReference type="AlphaFoldDB" id="A0A3M0I5Z5"/>
<dbReference type="OrthoDB" id="3700890at2"/>
<dbReference type="RefSeq" id="WP_121892978.1">
    <property type="nucleotide sequence ID" value="NZ_PENI01000024.1"/>
</dbReference>
<dbReference type="SUPFAM" id="SSF55729">
    <property type="entry name" value="Acyl-CoA N-acyltransferases (Nat)"/>
    <property type="match status" value="1"/>
</dbReference>
<dbReference type="GO" id="GO:0016747">
    <property type="term" value="F:acyltransferase activity, transferring groups other than amino-acyl groups"/>
    <property type="evidence" value="ECO:0007669"/>
    <property type="project" value="InterPro"/>
</dbReference>
<keyword evidence="4" id="KW-1185">Reference proteome</keyword>
<comment type="caution">
    <text evidence="3">The sequence shown here is derived from an EMBL/GenBank/DDBJ whole genome shotgun (WGS) entry which is preliminary data.</text>
</comment>
<protein>
    <submittedName>
        <fullName evidence="3">GNAT family N-acetyltransferase</fullName>
    </submittedName>
</protein>
<feature type="domain" description="N-acetyltransferase" evidence="2">
    <location>
        <begin position="194"/>
        <end position="262"/>
    </location>
</feature>
<accession>A0A3M0I5Z5</accession>
<feature type="region of interest" description="Disordered" evidence="1">
    <location>
        <begin position="1"/>
        <end position="24"/>
    </location>
</feature>
<organism evidence="3 4">
    <name type="scientific">Streptomyces shenzhenensis</name>
    <dbReference type="NCBI Taxonomy" id="943815"/>
    <lineage>
        <taxon>Bacteria</taxon>
        <taxon>Bacillati</taxon>
        <taxon>Actinomycetota</taxon>
        <taxon>Actinomycetes</taxon>
        <taxon>Kitasatosporales</taxon>
        <taxon>Streptomycetaceae</taxon>
        <taxon>Streptomyces</taxon>
    </lineage>
</organism>
<dbReference type="InterPro" id="IPR000182">
    <property type="entry name" value="GNAT_dom"/>
</dbReference>
<sequence length="262" mass="26148">MTDHDGHLTWAEQSRDDGGPGPGVRVFRHGSATAVASPGLSGRDRLAVAGDPSDALPLVRDALREVGPTYRPFGDARLIDALVRGTPGLLPGGAGFLWMETATAPGAATGVRWLDPDGERAAGALIDLCFPDSYARPGRPGVRRWAGVHGGEGGGAGGGHASAGDGGTGGAYAGVGGGGAAVVAVAADAWSAAGCGFLAGVVTHPRARGRGLAAAVSAFVVDALVRRHGRAALMVDADNSPAIAVYERAGMRGRRFGAAFVG</sequence>
<dbReference type="EMBL" id="PENI01000024">
    <property type="protein sequence ID" value="RMB82173.1"/>
    <property type="molecule type" value="Genomic_DNA"/>
</dbReference>
<dbReference type="InterPro" id="IPR016181">
    <property type="entry name" value="Acyl_CoA_acyltransferase"/>
</dbReference>
<reference evidence="3 4" key="1">
    <citation type="submission" date="2017-11" db="EMBL/GenBank/DDBJ databases">
        <title>Draft genome of actinobacteria isolated from guarana (Paullinia cupana (Mart.) Ducke.</title>
        <authorList>
            <person name="Siqueira K.A."/>
            <person name="Liotti R.G."/>
            <person name="Mendes T.A.O."/>
            <person name="Soares M.A."/>
        </authorList>
    </citation>
    <scope>NUCLEOTIDE SEQUENCE [LARGE SCALE GENOMIC DNA]</scope>
    <source>
        <strain evidence="3 4">193</strain>
    </source>
</reference>
<dbReference type="Proteomes" id="UP000270471">
    <property type="component" value="Unassembled WGS sequence"/>
</dbReference>